<keyword evidence="2" id="KW-1185">Reference proteome</keyword>
<dbReference type="RefSeq" id="WP_194510045.1">
    <property type="nucleotide sequence ID" value="NZ_BMOD01000005.1"/>
</dbReference>
<accession>A0ABQ2CZU9</accession>
<dbReference type="PROSITE" id="PS51257">
    <property type="entry name" value="PROKAR_LIPOPROTEIN"/>
    <property type="match status" value="1"/>
</dbReference>
<sequence length="526" mass="54020">MQKRMVHTAFTSFKPARALQIGVLLGLGGLTACSTLPTPQAPAQSVSTEVLAGSVGNNLDIFLPSSDRLGIQKNATADQEKAFAFTTANNIAYAMAAVEAFNPSSNGQDASCYYTNGQVAVASGAQKLVVSAAAPITDVVCTSTNTLFAVTTIIGNQIYTVATPKNPAKLIARTVATNILTAMAAVEAYNPTSNGNDISCGYASSVQKVWVSSGTQQRILSAPAPINLIDCSGGTLTQFQVKVGTSDGQSVTLTAPKNTSKTLARAAATNILGAMASAEEANPYTNGMDAVCSTKSSQVIVTSGAQKRTLNIAAPVLVSTLSCVNSSTEFWVSIGTSNGQIVEVKAQKDPVKAAVRAIGLKAIAAMQQLEADNPIATGDDVVCSYIDGTLTVASGATITSLAIPAPVTGLVCLNTINEFSVTLSTTTGQTVTAKVLKSPDFVVAQNLARLVANNMYALEVNNPSSNGADAVCIVNLPNLTLRSGAETFDTVLPAQVTGVSCINTLTHIDVTISTSSGVHVTARGTK</sequence>
<gene>
    <name evidence="1" type="ORF">GCM10008938_18710</name>
</gene>
<evidence type="ECO:0000313" key="1">
    <source>
        <dbReference type="EMBL" id="GGJ32782.1"/>
    </source>
</evidence>
<dbReference type="Proteomes" id="UP000632222">
    <property type="component" value="Unassembled WGS sequence"/>
</dbReference>
<proteinExistence type="predicted"/>
<comment type="caution">
    <text evidence="1">The sequence shown here is derived from an EMBL/GenBank/DDBJ whole genome shotgun (WGS) entry which is preliminary data.</text>
</comment>
<evidence type="ECO:0000313" key="2">
    <source>
        <dbReference type="Proteomes" id="UP000632222"/>
    </source>
</evidence>
<name>A0ABQ2CZU9_9DEIO</name>
<reference evidence="2" key="1">
    <citation type="journal article" date="2019" name="Int. J. Syst. Evol. Microbiol.">
        <title>The Global Catalogue of Microorganisms (GCM) 10K type strain sequencing project: providing services to taxonomists for standard genome sequencing and annotation.</title>
        <authorList>
            <consortium name="The Broad Institute Genomics Platform"/>
            <consortium name="The Broad Institute Genome Sequencing Center for Infectious Disease"/>
            <person name="Wu L."/>
            <person name="Ma J."/>
        </authorList>
    </citation>
    <scope>NUCLEOTIDE SEQUENCE [LARGE SCALE GENOMIC DNA]</scope>
    <source>
        <strain evidence="2">JCM 14370</strain>
    </source>
</reference>
<organism evidence="1 2">
    <name type="scientific">Deinococcus roseus</name>
    <dbReference type="NCBI Taxonomy" id="392414"/>
    <lineage>
        <taxon>Bacteria</taxon>
        <taxon>Thermotogati</taxon>
        <taxon>Deinococcota</taxon>
        <taxon>Deinococci</taxon>
        <taxon>Deinococcales</taxon>
        <taxon>Deinococcaceae</taxon>
        <taxon>Deinococcus</taxon>
    </lineage>
</organism>
<protein>
    <submittedName>
        <fullName evidence="1">Uncharacterized protein</fullName>
    </submittedName>
</protein>
<dbReference type="EMBL" id="BMOD01000005">
    <property type="protein sequence ID" value="GGJ32782.1"/>
    <property type="molecule type" value="Genomic_DNA"/>
</dbReference>